<dbReference type="EMBL" id="NWVC01000013">
    <property type="protein sequence ID" value="PCG13088.1"/>
    <property type="molecule type" value="Genomic_DNA"/>
</dbReference>
<dbReference type="RefSeq" id="WP_066710338.1">
    <property type="nucleotide sequence ID" value="NZ_NWVC01000013.1"/>
</dbReference>
<name>A0A2A4I4R5_9SPHN</name>
<protein>
    <submittedName>
        <fullName evidence="1">Uncharacterized protein</fullName>
    </submittedName>
</protein>
<dbReference type="AlphaFoldDB" id="A0A2A4I4R5"/>
<evidence type="ECO:0000313" key="1">
    <source>
        <dbReference type="EMBL" id="PCG13088.1"/>
    </source>
</evidence>
<organism evidence="1 2">
    <name type="scientific">Sphingomonas adhaesiva</name>
    <dbReference type="NCBI Taxonomy" id="28212"/>
    <lineage>
        <taxon>Bacteria</taxon>
        <taxon>Pseudomonadati</taxon>
        <taxon>Pseudomonadota</taxon>
        <taxon>Alphaproteobacteria</taxon>
        <taxon>Sphingomonadales</taxon>
        <taxon>Sphingomonadaceae</taxon>
        <taxon>Sphingomonas</taxon>
    </lineage>
</organism>
<gene>
    <name evidence="1" type="ORF">COA07_16380</name>
</gene>
<comment type="caution">
    <text evidence="1">The sequence shown here is derived from an EMBL/GenBank/DDBJ whole genome shotgun (WGS) entry which is preliminary data.</text>
</comment>
<dbReference type="Proteomes" id="UP000218323">
    <property type="component" value="Unassembled WGS sequence"/>
</dbReference>
<proteinExistence type="predicted"/>
<accession>A0A2A4I4R5</accession>
<sequence>MTAEGSPRAIAEQLLASIDRTSWQMTGTETAFAITLAATNIAFDAKSVEPGRAFERLAFAVEARIAFERASAMLAAVPSKGPLPLWLVSGSDVLAHWLAWSGSSRALARVLTLDDALGHAPFSADLTRRARRELKQGGARIRVRQGIAVAQEIELAEQPHTTAFLGETALIRIDAATLPETLLAALEPKPLANAHRPLGEVIDHPFVRAADLRYSAVRNEGGAIVFDVASHQTPLAPVPREAWSVLPFDADPVFPWRPTAREIRAHDRLVRAGRRSTERLGFGTAERSA</sequence>
<evidence type="ECO:0000313" key="2">
    <source>
        <dbReference type="Proteomes" id="UP000218323"/>
    </source>
</evidence>
<reference evidence="1 2" key="1">
    <citation type="submission" date="2017-09" db="EMBL/GenBank/DDBJ databases">
        <title>Sphingomonas adhaesiva DSM 7418, whole genome shotgun sequence.</title>
        <authorList>
            <person name="Feng G."/>
            <person name="Zhu H."/>
        </authorList>
    </citation>
    <scope>NUCLEOTIDE SEQUENCE [LARGE SCALE GENOMIC DNA]</scope>
    <source>
        <strain evidence="1 2">DSM 7418</strain>
    </source>
</reference>
<keyword evidence="2" id="KW-1185">Reference proteome</keyword>